<evidence type="ECO:0000313" key="1">
    <source>
        <dbReference type="EMBL" id="KAF9497081.1"/>
    </source>
</evidence>
<keyword evidence="2" id="KW-1185">Reference proteome</keyword>
<dbReference type="Proteomes" id="UP000807025">
    <property type="component" value="Unassembled WGS sequence"/>
</dbReference>
<dbReference type="AlphaFoldDB" id="A0A9P6A0K6"/>
<sequence length="102" mass="11356">MAQDWTSRFRGRRTQSQSQPLLLCAVRISAFRSSLSSTSLRPIEVTITGFLEAGEFLSFLVRSSVLMLILHGQSIYISRNSPFSKLQVAPVEPTRPSAAKQD</sequence>
<protein>
    <submittedName>
        <fullName evidence="1">Uncharacterized protein</fullName>
    </submittedName>
</protein>
<dbReference type="EMBL" id="MU154546">
    <property type="protein sequence ID" value="KAF9497081.1"/>
    <property type="molecule type" value="Genomic_DNA"/>
</dbReference>
<reference evidence="1" key="1">
    <citation type="submission" date="2020-11" db="EMBL/GenBank/DDBJ databases">
        <authorList>
            <consortium name="DOE Joint Genome Institute"/>
            <person name="Ahrendt S."/>
            <person name="Riley R."/>
            <person name="Andreopoulos W."/>
            <person name="Labutti K."/>
            <person name="Pangilinan J."/>
            <person name="Ruiz-Duenas F.J."/>
            <person name="Barrasa J.M."/>
            <person name="Sanchez-Garcia M."/>
            <person name="Camarero S."/>
            <person name="Miyauchi S."/>
            <person name="Serrano A."/>
            <person name="Linde D."/>
            <person name="Babiker R."/>
            <person name="Drula E."/>
            <person name="Ayuso-Fernandez I."/>
            <person name="Pacheco R."/>
            <person name="Padilla G."/>
            <person name="Ferreira P."/>
            <person name="Barriuso J."/>
            <person name="Kellner H."/>
            <person name="Castanera R."/>
            <person name="Alfaro M."/>
            <person name="Ramirez L."/>
            <person name="Pisabarro A.G."/>
            <person name="Kuo A."/>
            <person name="Tritt A."/>
            <person name="Lipzen A."/>
            <person name="He G."/>
            <person name="Yan M."/>
            <person name="Ng V."/>
            <person name="Cullen D."/>
            <person name="Martin F."/>
            <person name="Rosso M.-N."/>
            <person name="Henrissat B."/>
            <person name="Hibbett D."/>
            <person name="Martinez A.T."/>
            <person name="Grigoriev I.V."/>
        </authorList>
    </citation>
    <scope>NUCLEOTIDE SEQUENCE</scope>
    <source>
        <strain evidence="1">ATCC 90797</strain>
    </source>
</reference>
<gene>
    <name evidence="1" type="ORF">BDN71DRAFT_1505079</name>
</gene>
<proteinExistence type="predicted"/>
<evidence type="ECO:0000313" key="2">
    <source>
        <dbReference type="Proteomes" id="UP000807025"/>
    </source>
</evidence>
<organism evidence="1 2">
    <name type="scientific">Pleurotus eryngii</name>
    <name type="common">Boletus of the steppes</name>
    <dbReference type="NCBI Taxonomy" id="5323"/>
    <lineage>
        <taxon>Eukaryota</taxon>
        <taxon>Fungi</taxon>
        <taxon>Dikarya</taxon>
        <taxon>Basidiomycota</taxon>
        <taxon>Agaricomycotina</taxon>
        <taxon>Agaricomycetes</taxon>
        <taxon>Agaricomycetidae</taxon>
        <taxon>Agaricales</taxon>
        <taxon>Pleurotineae</taxon>
        <taxon>Pleurotaceae</taxon>
        <taxon>Pleurotus</taxon>
    </lineage>
</organism>
<accession>A0A9P6A0K6</accession>
<comment type="caution">
    <text evidence="1">The sequence shown here is derived from an EMBL/GenBank/DDBJ whole genome shotgun (WGS) entry which is preliminary data.</text>
</comment>
<name>A0A9P6A0K6_PLEER</name>